<dbReference type="SMART" id="SM00901">
    <property type="entry name" value="FRG"/>
    <property type="match status" value="1"/>
</dbReference>
<gene>
    <name evidence="2" type="ORF">DXB16_11010</name>
</gene>
<comment type="caution">
    <text evidence="2">The sequence shown here is derived from an EMBL/GenBank/DDBJ whole genome shotgun (WGS) entry which is preliminary data.</text>
</comment>
<evidence type="ECO:0000313" key="2">
    <source>
        <dbReference type="EMBL" id="RGO31111.1"/>
    </source>
</evidence>
<reference evidence="2 3" key="1">
    <citation type="submission" date="2018-08" db="EMBL/GenBank/DDBJ databases">
        <title>A genome reference for cultivated species of the human gut microbiota.</title>
        <authorList>
            <person name="Zou Y."/>
            <person name="Xue W."/>
            <person name="Luo G."/>
        </authorList>
    </citation>
    <scope>NUCLEOTIDE SEQUENCE [LARGE SCALE GENOMIC DNA]</scope>
    <source>
        <strain evidence="2 3">OM02-16</strain>
    </source>
</reference>
<dbReference type="AlphaFoldDB" id="A0A3E5GAQ2"/>
<organism evidence="2 3">
    <name type="scientific">Dorea longicatena</name>
    <dbReference type="NCBI Taxonomy" id="88431"/>
    <lineage>
        <taxon>Bacteria</taxon>
        <taxon>Bacillati</taxon>
        <taxon>Bacillota</taxon>
        <taxon>Clostridia</taxon>
        <taxon>Lachnospirales</taxon>
        <taxon>Lachnospiraceae</taxon>
        <taxon>Dorea</taxon>
    </lineage>
</organism>
<evidence type="ECO:0000313" key="3">
    <source>
        <dbReference type="Proteomes" id="UP000261285"/>
    </source>
</evidence>
<accession>A0A3E5GAQ2</accession>
<sequence length="671" mass="78388">MSILDIKIEGERYMHANDEIISLADFRKKLKRFQECYDEIYFRGEVEEFPNREPSILRDEGYLENEGCMYQEMMQMYGEQMKNAYRYIGKLALLQHNNVPTRLLDITVDPFVALYFACEQNGIANDKDGYVFMYIRNGKSCNSPDVYILSLHACFPELSYKEIAEKVWQELKVSYTEEKIQQVIHTPLFVKRSKDLSVGNSRIQAQKGCFFICADDEKGGLITLDSIPPVMIYRIPASYKAGIRDELDKEEKINVCSIYPEMPSGGAYLRAKYRTVRYEVSEKDYTVYDISQKTHCRRDTDLRIIVKEDLPIKWAKQIVRHVCEGYKSSSDVIWIYVGVSKEDMLLYNWRITGRWINPLWKNTGIDPLKERDGEFSWENQSGTSIISEYNEENVYKPDDELYVYYHQIFEDSMPYIREMFSLYANDEKEKLYTWISENKEQIQEFYNKTTNGCCSRIREWNEFIKHYSLLYIELNNICLVIENRNWNPQAKWHLVGRKIHSIQKEKDVIEKGEVKWRKTLDVTDEELKKYKPCYENHQVRSFTQTIPVSEDAIEVRMEIKYEKNTEGKIIVSGKTNLFDGAQLLISITPDGKFYGPSCKVNCLNGTFTSVPLGNGTNLSGKCRLSITMPVSSVQPIEFVKKAGMQYENLKGDFIVRDGISPSGKYEQEVIL</sequence>
<dbReference type="Pfam" id="PF08867">
    <property type="entry name" value="FRG"/>
    <property type="match status" value="1"/>
</dbReference>
<dbReference type="InterPro" id="IPR014966">
    <property type="entry name" value="FRG-dom"/>
</dbReference>
<dbReference type="EMBL" id="QSVN01000013">
    <property type="protein sequence ID" value="RGO31111.1"/>
    <property type="molecule type" value="Genomic_DNA"/>
</dbReference>
<protein>
    <submittedName>
        <fullName evidence="2">FRG domain-containing protein</fullName>
    </submittedName>
</protein>
<name>A0A3E5GAQ2_9FIRM</name>
<feature type="domain" description="FRG" evidence="1">
    <location>
        <begin position="36"/>
        <end position="132"/>
    </location>
</feature>
<proteinExistence type="predicted"/>
<dbReference type="Proteomes" id="UP000261285">
    <property type="component" value="Unassembled WGS sequence"/>
</dbReference>
<evidence type="ECO:0000259" key="1">
    <source>
        <dbReference type="SMART" id="SM00901"/>
    </source>
</evidence>